<evidence type="ECO:0000256" key="2">
    <source>
        <dbReference type="ARBA" id="ARBA00022832"/>
    </source>
</evidence>
<keyword evidence="3" id="KW-0443">Lipid metabolism</keyword>
<dbReference type="GO" id="GO:0016020">
    <property type="term" value="C:membrane"/>
    <property type="evidence" value="ECO:0007669"/>
    <property type="project" value="TreeGrafter"/>
</dbReference>
<dbReference type="InterPro" id="IPR042099">
    <property type="entry name" value="ANL_N_sf"/>
</dbReference>
<dbReference type="InterPro" id="IPR000873">
    <property type="entry name" value="AMP-dep_synth/lig_dom"/>
</dbReference>
<proteinExistence type="predicted"/>
<reference evidence="5" key="1">
    <citation type="submission" date="2006-05" db="EMBL/GenBank/DDBJ databases">
        <title>Complete sequence of chromosome 2 of Burkholderia cenocepacia AU 1054.</title>
        <authorList>
            <consortium name="US DOE Joint Genome Institute"/>
            <person name="Copeland A."/>
            <person name="Lucas S."/>
            <person name="Lapidus A."/>
            <person name="Barry K."/>
            <person name="Detter J.C."/>
            <person name="Glavina del Rio T."/>
            <person name="Hammon N."/>
            <person name="Israni S."/>
            <person name="Dalin E."/>
            <person name="Tice H."/>
            <person name="Pitluck S."/>
            <person name="Chain P."/>
            <person name="Malfatti S."/>
            <person name="Shin M."/>
            <person name="Vergez L."/>
            <person name="Schmutz J."/>
            <person name="Larimer F."/>
            <person name="Land M."/>
            <person name="Hauser L."/>
            <person name="Kyrpides N."/>
            <person name="Lykidis A."/>
            <person name="LiPuma J.J."/>
            <person name="Konstantinidis K."/>
            <person name="Tiedje J.M."/>
            <person name="Richardson P."/>
        </authorList>
    </citation>
    <scope>NUCLEOTIDE SEQUENCE [LARGE SCALE GENOMIC DNA]</scope>
    <source>
        <strain evidence="5">AU 1054</strain>
    </source>
</reference>
<evidence type="ECO:0000313" key="5">
    <source>
        <dbReference type="EMBL" id="ABF79783.1"/>
    </source>
</evidence>
<dbReference type="AlphaFoldDB" id="A0A0H2XXL3"/>
<evidence type="ECO:0000256" key="3">
    <source>
        <dbReference type="ARBA" id="ARBA00023098"/>
    </source>
</evidence>
<protein>
    <submittedName>
        <fullName evidence="5">AMP-dependent synthetase and ligase</fullName>
    </submittedName>
</protein>
<organism evidence="5">
    <name type="scientific">Burkholderia orbicola (strain AU 1054)</name>
    <dbReference type="NCBI Taxonomy" id="331271"/>
    <lineage>
        <taxon>Bacteria</taxon>
        <taxon>Pseudomonadati</taxon>
        <taxon>Pseudomonadota</taxon>
        <taxon>Betaproteobacteria</taxon>
        <taxon>Burkholderiales</taxon>
        <taxon>Burkholderiaceae</taxon>
        <taxon>Burkholderia</taxon>
        <taxon>Burkholderia cepacia complex</taxon>
        <taxon>Burkholderia orbicola</taxon>
    </lineage>
</organism>
<dbReference type="EMBL" id="CP000379">
    <property type="protein sequence ID" value="ABF79783.1"/>
    <property type="molecule type" value="Genomic_DNA"/>
</dbReference>
<feature type="domain" description="AMP-dependent synthetase/ligase" evidence="4">
    <location>
        <begin position="24"/>
        <end position="441"/>
    </location>
</feature>
<gene>
    <name evidence="5" type="ordered locus">Bcen_4907</name>
</gene>
<evidence type="ECO:0000259" key="4">
    <source>
        <dbReference type="Pfam" id="PF00501"/>
    </source>
</evidence>
<name>A0A0H2XXL3_BURO1</name>
<dbReference type="Pfam" id="PF23562">
    <property type="entry name" value="AMP-binding_C_3"/>
    <property type="match status" value="1"/>
</dbReference>
<keyword evidence="2" id="KW-0276">Fatty acid metabolism</keyword>
<dbReference type="SUPFAM" id="SSF56801">
    <property type="entry name" value="Acetyl-CoA synthetase-like"/>
    <property type="match status" value="1"/>
</dbReference>
<dbReference type="Pfam" id="PF00501">
    <property type="entry name" value="AMP-binding"/>
    <property type="match status" value="1"/>
</dbReference>
<dbReference type="PROSITE" id="PS00455">
    <property type="entry name" value="AMP_BINDING"/>
    <property type="match status" value="1"/>
</dbReference>
<dbReference type="HOGENOM" id="CLU_000022_45_5_4"/>
<accession>A0A0H2XXL3</accession>
<dbReference type="GO" id="GO:0004467">
    <property type="term" value="F:long-chain fatty acid-CoA ligase activity"/>
    <property type="evidence" value="ECO:0007669"/>
    <property type="project" value="TreeGrafter"/>
</dbReference>
<dbReference type="InterPro" id="IPR020845">
    <property type="entry name" value="AMP-binding_CS"/>
</dbReference>
<dbReference type="PANTHER" id="PTHR43272:SF32">
    <property type="entry name" value="AMP-DEPENDENT SYNTHETASE_LIGASE DOMAIN-CONTAINING PROTEIN"/>
    <property type="match status" value="1"/>
</dbReference>
<keyword evidence="1 5" id="KW-0436">Ligase</keyword>
<evidence type="ECO:0000256" key="1">
    <source>
        <dbReference type="ARBA" id="ARBA00022598"/>
    </source>
</evidence>
<sequence length="635" mass="69552">MSAAPWTSGNQFATTTIPALLIERVKNDADANAFFQRRAGAWVPTTWKGYANAVCSVSAALGAAGVARGDRIAIMGDVSQEWLIADMATICSGAVTVGVYFTASVEEVRYYLEDSGATLAFAGSAEQLRVMKAADTSSRLLKIVVLDPDWKRSPDETGMNVVSLAEFASHFDGDEVAYLREQSELARPTDLVSLGYTSGTTGAPKGAMLTHVSMLAGAFTWPTFCPAILSEPQRMVIHLPLSHTVARIQATTLPLIAKTVPYFVDVSADFAKCIQEVRPTSYMAPPRFYQKFATQIINHVNGSSEAERRNYTLALGIAREVLADRQDAGTGDPFKEQLYAICREHVFKPLLARIGFDDLRYPYTASAPVPPEVVTLFQLWGVNLKENYGQTEMVGGNLAQVTDWSRPGNSGVPLDDPAWETRVLPDGEMIVRGPGLFIGYWNKEAETKAALRDGWLYTGDIVDVGADGSYKLIDRKKELINTAAGKSISPVQVENELRQSPYITEALVIGEGRKYLTALIEVDGTLAMDWARTHDPSVTQYADLASSQPVIDLIREEVEKANARLARAEQIKAFRIFPEELTPENGVMTATRKKRRKALMARYAHIIAGLYDDAEEQLIKEQLVGSGTAASVHRQ</sequence>
<dbReference type="PANTHER" id="PTHR43272">
    <property type="entry name" value="LONG-CHAIN-FATTY-ACID--COA LIGASE"/>
    <property type="match status" value="1"/>
</dbReference>
<dbReference type="Gene3D" id="3.40.50.12780">
    <property type="entry name" value="N-terminal domain of ligase-like"/>
    <property type="match status" value="1"/>
</dbReference>